<dbReference type="RefSeq" id="WP_367887567.1">
    <property type="nucleotide sequence ID" value="NZ_CP130612.1"/>
</dbReference>
<accession>A0AA49JU23</accession>
<evidence type="ECO:0000313" key="2">
    <source>
        <dbReference type="EMBL" id="WKW11882.1"/>
    </source>
</evidence>
<dbReference type="PROSITE" id="PS51257">
    <property type="entry name" value="PROKAR_LIPOPROTEIN"/>
    <property type="match status" value="1"/>
</dbReference>
<reference evidence="3" key="1">
    <citation type="submission" date="2023-07" db="EMBL/GenBank/DDBJ databases">
        <authorList>
            <person name="Haufschild T."/>
            <person name="Kallscheuer N."/>
            <person name="Hammer J."/>
            <person name="Kohn T."/>
            <person name="Kabuu M."/>
            <person name="Jogler M."/>
            <person name="Wohfarth N."/>
            <person name="Heuer A."/>
            <person name="Rohde M."/>
            <person name="van Teeseling M.C.F."/>
            <person name="Jogler C."/>
        </authorList>
    </citation>
    <scope>NUCLEOTIDE SEQUENCE</scope>
    <source>
        <strain evidence="2">Strain 138</strain>
        <strain evidence="3">Strain 318</strain>
    </source>
</reference>
<dbReference type="PROSITE" id="PS00430">
    <property type="entry name" value="TONB_DEPENDENT_REC_1"/>
    <property type="match status" value="1"/>
</dbReference>
<evidence type="ECO:0000313" key="4">
    <source>
        <dbReference type="Proteomes" id="UP001229955"/>
    </source>
</evidence>
<keyword evidence="1" id="KW-0732">Signal</keyword>
<organism evidence="3 4">
    <name type="scientific">Pseudogemmatithrix spongiicola</name>
    <dbReference type="NCBI Taxonomy" id="3062599"/>
    <lineage>
        <taxon>Bacteria</taxon>
        <taxon>Pseudomonadati</taxon>
        <taxon>Gemmatimonadota</taxon>
        <taxon>Gemmatimonadia</taxon>
        <taxon>Gemmatimonadales</taxon>
        <taxon>Gemmatimonadaceae</taxon>
        <taxon>Pseudogemmatithrix</taxon>
    </lineage>
</organism>
<sequence length="530" mass="56575">MRSRRFLALNLLLLVASGCADALLEVSPPTGDDTLVFMPAHAGVIPGGTQTLMNGNPAAYVWSVNGVVGGNDVVGRITAPGRYTAPAAPSGDSVVVTASLIARPDSVRRSVVFFLPDGLPDSYQMALPRAVEIAVPRPLRIIVRRPANVQRMDYVTRLNEVRPMYPLGFGAFTIAVPHAELIAGYRPRSLRSFIGFFDEFDAGGLRLRRVNFTVNFREAAHPDVSITALGADAQRSAHLLNLRHDEVSVNATPNVVARAIARLGSSDFDFIAVIANVSTANNRNYQSIRNDITGLGHSVFDFSSTWGTGPRVLGAISYPIDSYFDAAEKATLHEIGHRWINFGTHPALASGRPHWPMSTMAGGLMGFSMAGGVGGDFPIQLTDLGNGTARVTQLPLPAPAYFDPFDLYAMGLLPPDSVPPGMILPTTTAFSALTTGAVFPVTPFTISDYVTAHGPRVPSHATAPREFRVVTVILSPFRLLSPAEMAFFDAAAARGETEVPLPAQIGFSNADAPGFFTATGGRARLRMALP</sequence>
<gene>
    <name evidence="2" type="ORF">Strain138_001150</name>
    <name evidence="3" type="ORF">Strain318_001150</name>
</gene>
<feature type="signal peptide" evidence="1">
    <location>
        <begin position="1"/>
        <end position="22"/>
    </location>
</feature>
<protein>
    <submittedName>
        <fullName evidence="3">Uncharacterized protein</fullName>
    </submittedName>
</protein>
<dbReference type="EMBL" id="CP130613">
    <property type="protein sequence ID" value="WKW14792.1"/>
    <property type="molecule type" value="Genomic_DNA"/>
</dbReference>
<keyword evidence="4" id="KW-1185">Reference proteome</keyword>
<dbReference type="Proteomes" id="UP001229955">
    <property type="component" value="Chromosome"/>
</dbReference>
<evidence type="ECO:0000256" key="1">
    <source>
        <dbReference type="SAM" id="SignalP"/>
    </source>
</evidence>
<dbReference type="EMBL" id="CP130612">
    <property type="protein sequence ID" value="WKW11882.1"/>
    <property type="molecule type" value="Genomic_DNA"/>
</dbReference>
<dbReference type="KEGG" id="pspc:Strain318_001150"/>
<evidence type="ECO:0000313" key="3">
    <source>
        <dbReference type="EMBL" id="WKW14792.1"/>
    </source>
</evidence>
<dbReference type="InterPro" id="IPR010916">
    <property type="entry name" value="TonB_box_CS"/>
</dbReference>
<proteinExistence type="predicted"/>
<name>A0AA49JZS7_9BACT</name>
<accession>A0AA49JZS7</accession>
<feature type="chain" id="PRO_5041208192" evidence="1">
    <location>
        <begin position="23"/>
        <end position="530"/>
    </location>
</feature>
<dbReference type="AlphaFoldDB" id="A0AA49JZS7"/>